<evidence type="ECO:0000256" key="10">
    <source>
        <dbReference type="ARBA" id="ARBA00022917"/>
    </source>
</evidence>
<dbReference type="EMBL" id="FQUJ01000031">
    <property type="protein sequence ID" value="SHF86158.1"/>
    <property type="molecule type" value="Genomic_DNA"/>
</dbReference>
<feature type="compositionally biased region" description="Basic and acidic residues" evidence="16">
    <location>
        <begin position="10"/>
        <end position="31"/>
    </location>
</feature>
<evidence type="ECO:0000256" key="13">
    <source>
        <dbReference type="HAMAP-Rule" id="MF_00252"/>
    </source>
</evidence>
<dbReference type="InterPro" id="IPR045864">
    <property type="entry name" value="aa-tRNA-synth_II/BPL/LPL"/>
</dbReference>
<feature type="binding site" evidence="13">
    <location>
        <position position="422"/>
    </location>
    <ligand>
        <name>Mg(2+)</name>
        <dbReference type="ChEBI" id="CHEBI:18420"/>
        <label>1</label>
    </ligand>
</feature>
<comment type="cofactor">
    <cofactor evidence="13 14">
        <name>Mg(2+)</name>
        <dbReference type="ChEBI" id="CHEBI:18420"/>
    </cofactor>
    <text evidence="13 14">Binds 3 Mg(2+) ions per subunit.</text>
</comment>
<dbReference type="InterPro" id="IPR004365">
    <property type="entry name" value="NA-bd_OB_tRNA"/>
</dbReference>
<evidence type="ECO:0000256" key="12">
    <source>
        <dbReference type="ARBA" id="ARBA00048573"/>
    </source>
</evidence>
<keyword evidence="9 13" id="KW-0460">Magnesium</keyword>
<dbReference type="CDD" id="cd04322">
    <property type="entry name" value="LysRS_N"/>
    <property type="match status" value="1"/>
</dbReference>
<dbReference type="SUPFAM" id="SSF50249">
    <property type="entry name" value="Nucleic acid-binding proteins"/>
    <property type="match status" value="1"/>
</dbReference>
<dbReference type="GO" id="GO:0005829">
    <property type="term" value="C:cytosol"/>
    <property type="evidence" value="ECO:0007669"/>
    <property type="project" value="TreeGrafter"/>
</dbReference>
<dbReference type="GO" id="GO:0004824">
    <property type="term" value="F:lysine-tRNA ligase activity"/>
    <property type="evidence" value="ECO:0007669"/>
    <property type="project" value="UniProtKB-UniRule"/>
</dbReference>
<evidence type="ECO:0000256" key="14">
    <source>
        <dbReference type="RuleBase" id="RU000336"/>
    </source>
</evidence>
<proteinExistence type="inferred from homology"/>
<dbReference type="NCBIfam" id="NF001756">
    <property type="entry name" value="PRK00484.1"/>
    <property type="match status" value="1"/>
</dbReference>
<keyword evidence="5 13" id="KW-0436">Ligase</keyword>
<dbReference type="NCBIfam" id="TIGR00499">
    <property type="entry name" value="lysS_bact"/>
    <property type="match status" value="1"/>
</dbReference>
<keyword evidence="10 13" id="KW-0648">Protein biosynthesis</keyword>
<feature type="binding site" evidence="13">
    <location>
        <position position="415"/>
    </location>
    <ligand>
        <name>Mg(2+)</name>
        <dbReference type="ChEBI" id="CHEBI:18420"/>
        <label>1</label>
    </ligand>
</feature>
<dbReference type="SUPFAM" id="SSF55681">
    <property type="entry name" value="Class II aaRS and biotin synthetases"/>
    <property type="match status" value="1"/>
</dbReference>
<dbReference type="FunFam" id="3.30.930.10:FF:000001">
    <property type="entry name" value="Lysine--tRNA ligase"/>
    <property type="match status" value="1"/>
</dbReference>
<keyword evidence="15" id="KW-0175">Coiled coil</keyword>
<gene>
    <name evidence="13" type="primary">lysS</name>
    <name evidence="18" type="ORF">SAMN02745148_03706</name>
</gene>
<dbReference type="Pfam" id="PF01336">
    <property type="entry name" value="tRNA_anti-codon"/>
    <property type="match status" value="1"/>
</dbReference>
<dbReference type="InterPro" id="IPR002313">
    <property type="entry name" value="Lys-tRNA-ligase_II"/>
</dbReference>
<dbReference type="GO" id="GO:0005524">
    <property type="term" value="F:ATP binding"/>
    <property type="evidence" value="ECO:0007669"/>
    <property type="project" value="UniProtKB-UniRule"/>
</dbReference>
<evidence type="ECO:0000256" key="16">
    <source>
        <dbReference type="SAM" id="MobiDB-lite"/>
    </source>
</evidence>
<dbReference type="PROSITE" id="PS50862">
    <property type="entry name" value="AA_TRNA_LIGASE_II"/>
    <property type="match status" value="1"/>
</dbReference>
<dbReference type="PANTHER" id="PTHR42918:SF15">
    <property type="entry name" value="LYSINE--TRNA LIGASE, CHLOROPLASTIC_MITOCHONDRIAL"/>
    <property type="match status" value="1"/>
</dbReference>
<evidence type="ECO:0000313" key="18">
    <source>
        <dbReference type="EMBL" id="SHF86158.1"/>
    </source>
</evidence>
<keyword evidence="6 13" id="KW-0479">Metal-binding</keyword>
<feature type="region of interest" description="Disordered" evidence="16">
    <location>
        <begin position="1"/>
        <end position="38"/>
    </location>
</feature>
<comment type="subcellular location">
    <subcellularLocation>
        <location evidence="1 13">Cytoplasm</location>
    </subcellularLocation>
</comment>
<comment type="catalytic activity">
    <reaction evidence="12 13 14">
        <text>tRNA(Lys) + L-lysine + ATP = L-lysyl-tRNA(Lys) + AMP + diphosphate</text>
        <dbReference type="Rhea" id="RHEA:20792"/>
        <dbReference type="Rhea" id="RHEA-COMP:9696"/>
        <dbReference type="Rhea" id="RHEA-COMP:9697"/>
        <dbReference type="ChEBI" id="CHEBI:30616"/>
        <dbReference type="ChEBI" id="CHEBI:32551"/>
        <dbReference type="ChEBI" id="CHEBI:33019"/>
        <dbReference type="ChEBI" id="CHEBI:78442"/>
        <dbReference type="ChEBI" id="CHEBI:78529"/>
        <dbReference type="ChEBI" id="CHEBI:456215"/>
        <dbReference type="EC" id="6.1.1.6"/>
    </reaction>
</comment>
<organism evidence="18 19">
    <name type="scientific">Modicisalibacter ilicicola DSM 19980</name>
    <dbReference type="NCBI Taxonomy" id="1121942"/>
    <lineage>
        <taxon>Bacteria</taxon>
        <taxon>Pseudomonadati</taxon>
        <taxon>Pseudomonadota</taxon>
        <taxon>Gammaproteobacteria</taxon>
        <taxon>Oceanospirillales</taxon>
        <taxon>Halomonadaceae</taxon>
        <taxon>Modicisalibacter</taxon>
    </lineage>
</organism>
<keyword evidence="11 13" id="KW-0030">Aminoacyl-tRNA synthetase</keyword>
<comment type="similarity">
    <text evidence="2 13">Belongs to the class-II aminoacyl-tRNA synthetase family.</text>
</comment>
<dbReference type="PRINTS" id="PR00982">
    <property type="entry name" value="TRNASYNTHLYS"/>
</dbReference>
<evidence type="ECO:0000256" key="15">
    <source>
        <dbReference type="SAM" id="Coils"/>
    </source>
</evidence>
<accession>A0A1M5F448</accession>
<comment type="subunit">
    <text evidence="3 13">Homodimer.</text>
</comment>
<dbReference type="InterPro" id="IPR006195">
    <property type="entry name" value="aa-tRNA-synth_II"/>
</dbReference>
<keyword evidence="19" id="KW-1185">Reference proteome</keyword>
<dbReference type="InterPro" id="IPR012340">
    <property type="entry name" value="NA-bd_OB-fold"/>
</dbReference>
<evidence type="ECO:0000256" key="7">
    <source>
        <dbReference type="ARBA" id="ARBA00022741"/>
    </source>
</evidence>
<dbReference type="STRING" id="1121942.SAMN02745148_03706"/>
<dbReference type="HAMAP" id="MF_00252">
    <property type="entry name" value="Lys_tRNA_synth_class2"/>
    <property type="match status" value="1"/>
</dbReference>
<dbReference type="InterPro" id="IPR018149">
    <property type="entry name" value="Lys-tRNA-synth_II_C"/>
</dbReference>
<protein>
    <recommendedName>
        <fullName evidence="13">Lysine--tRNA ligase</fullName>
        <ecNumber evidence="13">6.1.1.6</ecNumber>
    </recommendedName>
    <alternativeName>
        <fullName evidence="13">Lysyl-tRNA synthetase</fullName>
        <shortName evidence="13">LysRS</shortName>
    </alternativeName>
</protein>
<dbReference type="CDD" id="cd00775">
    <property type="entry name" value="LysRS_core"/>
    <property type="match status" value="1"/>
</dbReference>
<keyword evidence="7 13" id="KW-0547">Nucleotide-binding</keyword>
<feature type="domain" description="Aminoacyl-transfer RNA synthetases class-II family profile" evidence="17">
    <location>
        <begin position="180"/>
        <end position="503"/>
    </location>
</feature>
<name>A0A1M5F448_9GAMM</name>
<evidence type="ECO:0000256" key="3">
    <source>
        <dbReference type="ARBA" id="ARBA00011738"/>
    </source>
</evidence>
<dbReference type="Gene3D" id="2.40.50.140">
    <property type="entry name" value="Nucleic acid-binding proteins"/>
    <property type="match status" value="1"/>
</dbReference>
<dbReference type="GO" id="GO:0000287">
    <property type="term" value="F:magnesium ion binding"/>
    <property type="evidence" value="ECO:0007669"/>
    <property type="project" value="UniProtKB-UniRule"/>
</dbReference>
<evidence type="ECO:0000259" key="17">
    <source>
        <dbReference type="PROSITE" id="PS50862"/>
    </source>
</evidence>
<dbReference type="AlphaFoldDB" id="A0A1M5F448"/>
<evidence type="ECO:0000256" key="11">
    <source>
        <dbReference type="ARBA" id="ARBA00023146"/>
    </source>
</evidence>
<dbReference type="OrthoDB" id="9802326at2"/>
<dbReference type="RefSeq" id="WP_072825660.1">
    <property type="nucleotide sequence ID" value="NZ_FQUJ01000031.1"/>
</dbReference>
<dbReference type="GO" id="GO:0000049">
    <property type="term" value="F:tRNA binding"/>
    <property type="evidence" value="ECO:0007669"/>
    <property type="project" value="TreeGrafter"/>
</dbReference>
<dbReference type="GO" id="GO:0006430">
    <property type="term" value="P:lysyl-tRNA aminoacylation"/>
    <property type="evidence" value="ECO:0007669"/>
    <property type="project" value="UniProtKB-UniRule"/>
</dbReference>
<reference evidence="18 19" key="1">
    <citation type="submission" date="2016-11" db="EMBL/GenBank/DDBJ databases">
        <authorList>
            <person name="Jaros S."/>
            <person name="Januszkiewicz K."/>
            <person name="Wedrychowicz H."/>
        </authorList>
    </citation>
    <scope>NUCLEOTIDE SEQUENCE [LARGE SCALE GENOMIC DNA]</scope>
    <source>
        <strain evidence="18 19">DSM 19980</strain>
    </source>
</reference>
<evidence type="ECO:0000256" key="9">
    <source>
        <dbReference type="ARBA" id="ARBA00022842"/>
    </source>
</evidence>
<dbReference type="InterPro" id="IPR044136">
    <property type="entry name" value="Lys-tRNA-ligase_II_N"/>
</dbReference>
<keyword evidence="8 13" id="KW-0067">ATP-binding</keyword>
<evidence type="ECO:0000313" key="19">
    <source>
        <dbReference type="Proteomes" id="UP000184346"/>
    </source>
</evidence>
<evidence type="ECO:0000256" key="4">
    <source>
        <dbReference type="ARBA" id="ARBA00022490"/>
    </source>
</evidence>
<dbReference type="Pfam" id="PF00152">
    <property type="entry name" value="tRNA-synt_2"/>
    <property type="match status" value="1"/>
</dbReference>
<dbReference type="Gene3D" id="3.30.930.10">
    <property type="entry name" value="Bira Bifunctional Protein, Domain 2"/>
    <property type="match status" value="1"/>
</dbReference>
<evidence type="ECO:0000256" key="2">
    <source>
        <dbReference type="ARBA" id="ARBA00008226"/>
    </source>
</evidence>
<evidence type="ECO:0000256" key="5">
    <source>
        <dbReference type="ARBA" id="ARBA00022598"/>
    </source>
</evidence>
<dbReference type="PANTHER" id="PTHR42918">
    <property type="entry name" value="LYSYL-TRNA SYNTHETASE"/>
    <property type="match status" value="1"/>
</dbReference>
<evidence type="ECO:0000256" key="8">
    <source>
        <dbReference type="ARBA" id="ARBA00022840"/>
    </source>
</evidence>
<evidence type="ECO:0000256" key="6">
    <source>
        <dbReference type="ARBA" id="ARBA00022723"/>
    </source>
</evidence>
<dbReference type="InterPro" id="IPR004364">
    <property type="entry name" value="Aa-tRNA-synt_II"/>
</dbReference>
<feature type="binding site" evidence="13">
    <location>
        <position position="422"/>
    </location>
    <ligand>
        <name>Mg(2+)</name>
        <dbReference type="ChEBI" id="CHEBI:18420"/>
        <label>2</label>
    </ligand>
</feature>
<keyword evidence="4 13" id="KW-0963">Cytoplasm</keyword>
<evidence type="ECO:0000256" key="1">
    <source>
        <dbReference type="ARBA" id="ARBA00004496"/>
    </source>
</evidence>
<dbReference type="Proteomes" id="UP000184346">
    <property type="component" value="Unassembled WGS sequence"/>
</dbReference>
<sequence>MANQDSPQQDENHLIAERRAKLAERRERAGETGDSVFPNDFRRDNLAAELQAELGEFDKAELEERDRRAAVAGRILRKRGPFLVIQDVSGQIQLYVDKKGLPEAVLEDIKSWDIGDIVAARGPVHKSGKGDLYVMMVEAKLLTKSLRPLPDKFHGLTDMEARYRQRYVDLIMNPDSRRTFEVRAGVVSAIRRFFEARGFMEVETPMLQPIPGGAVARPFITHHNALGMDMYLRIAPELYLKRLVVGGFERVFEINRNFRNEGLSTRHNPEFTMLEFYWAYADYRDLLDLTEEMVREVAREVLGATTLTYQGTDYDFGQPFRRLTLRQAILEHGDQSPQPIAEEDIDTLEAARGTAERLGIQARPGWGLGKLQTEIFEAVAEPKLDQPTFITEYPAEVSPLARRNDANPFVTDRFEFFVGGREIANGFSELNDAEDQAERFRAQVAEKDAGDLEAMYYDADYVRALEYGLPPTAGEGIGIDRLVMLFTDSPSIRDVLLFPAMRPEVE</sequence>
<dbReference type="EC" id="6.1.1.6" evidence="13"/>
<feature type="coiled-coil region" evidence="15">
    <location>
        <begin position="423"/>
        <end position="450"/>
    </location>
</feature>